<sequence>MVISKIITDDYIYFNLHAEQIVNSNYLENNFSGIYEDKLSLSTILKIKDNLDDNIEKNIIKNIILDFNNIRFCQPNLKSKFVDLRSSGFVICCINILSQIVNELGFDAIQNKLNLKNTDYDFFEKYYLFEETNKLTDLKISVSEIFKIKFKNLLKVHITEYAKPHTSSYVYINSYVDLKKFISYHKDFSLFAIYKLALKIKSEWFDELQEDPILVCQSMNSSYIVSILSTLLQLDILIGSRTKPGEECQNKIRNLQSKNLI</sequence>
<dbReference type="EMBL" id="JAGYVZ010000030">
    <property type="protein sequence ID" value="MBS7233652.1"/>
    <property type="molecule type" value="Genomic_DNA"/>
</dbReference>
<reference evidence="1 2" key="1">
    <citation type="journal article" date="2018" name="Int. J. Syst. Evol. Microbiol.">
        <title>Flavobacterium chryseum sp. nov. and Flavobacterium psychroterrae sp. nov., novel environmental bacteria isolated from Antarctica.</title>
        <authorList>
            <person name="Kralova S."/>
            <person name="Svec P."/>
            <person name="Busse H.J."/>
            <person name="Stankova E."/>
            <person name="Vaczi P."/>
            <person name="Sedlacek I."/>
        </authorList>
    </citation>
    <scope>NUCLEOTIDE SEQUENCE [LARGE SCALE GENOMIC DNA]</scope>
    <source>
        <strain evidence="1 2">CCM 8827</strain>
    </source>
</reference>
<dbReference type="Proteomes" id="UP000722625">
    <property type="component" value="Unassembled WGS sequence"/>
</dbReference>
<evidence type="ECO:0000313" key="1">
    <source>
        <dbReference type="EMBL" id="MBS7233652.1"/>
    </source>
</evidence>
<organism evidence="1 2">
    <name type="scientific">Flavobacterium psychroterrae</name>
    <dbReference type="NCBI Taxonomy" id="2133767"/>
    <lineage>
        <taxon>Bacteria</taxon>
        <taxon>Pseudomonadati</taxon>
        <taxon>Bacteroidota</taxon>
        <taxon>Flavobacteriia</taxon>
        <taxon>Flavobacteriales</taxon>
        <taxon>Flavobacteriaceae</taxon>
        <taxon>Flavobacterium</taxon>
    </lineage>
</organism>
<evidence type="ECO:0000313" key="2">
    <source>
        <dbReference type="Proteomes" id="UP000722625"/>
    </source>
</evidence>
<name>A0ABS5PH88_9FLAO</name>
<keyword evidence="2" id="KW-1185">Reference proteome</keyword>
<proteinExistence type="predicted"/>
<gene>
    <name evidence="1" type="ORF">KHA90_21800</name>
</gene>
<dbReference type="RefSeq" id="WP_213306588.1">
    <property type="nucleotide sequence ID" value="NZ_JAGYVZ010000030.1"/>
</dbReference>
<comment type="caution">
    <text evidence="1">The sequence shown here is derived from an EMBL/GenBank/DDBJ whole genome shotgun (WGS) entry which is preliminary data.</text>
</comment>
<protein>
    <submittedName>
        <fullName evidence="1">Uncharacterized protein</fullName>
    </submittedName>
</protein>
<accession>A0ABS5PH88</accession>